<dbReference type="Proteomes" id="UP000001882">
    <property type="component" value="Chromosome"/>
</dbReference>
<dbReference type="PATRIC" id="fig|304371.9.peg.474"/>
<dbReference type="GO" id="GO:0008379">
    <property type="term" value="F:thioredoxin peroxidase activity"/>
    <property type="evidence" value="ECO:0007669"/>
    <property type="project" value="TreeGrafter"/>
</dbReference>
<protein>
    <submittedName>
        <fullName evidence="7">Peroxiredoxin</fullName>
    </submittedName>
</protein>
<reference evidence="7 8" key="1">
    <citation type="journal article" date="2007" name="Appl. Environ. Microbiol.">
        <title>Isolation of key methanogens for global methane emission from rice paddy fields: a novel isolate affiliated with the clone cluster rice cluster I.</title>
        <authorList>
            <person name="Sakai S."/>
            <person name="Imachi H."/>
            <person name="Sekiguchi Y."/>
            <person name="Ohashi A."/>
            <person name="Harada H."/>
            <person name="Kamagata Y."/>
        </authorList>
    </citation>
    <scope>NUCLEOTIDE SEQUENCE [LARGE SCALE GENOMIC DNA]</scope>
    <source>
        <strain evidence="8">DSM 17711 / JCM 13418 / NBRC 101707 / SANAE</strain>
    </source>
</reference>
<dbReference type="OrthoDB" id="145578at2157"/>
<evidence type="ECO:0000256" key="1">
    <source>
        <dbReference type="ARBA" id="ARBA00022559"/>
    </source>
</evidence>
<dbReference type="GO" id="GO:0042744">
    <property type="term" value="P:hydrogen peroxide catabolic process"/>
    <property type="evidence" value="ECO:0007669"/>
    <property type="project" value="TreeGrafter"/>
</dbReference>
<dbReference type="GO" id="GO:0005829">
    <property type="term" value="C:cytosol"/>
    <property type="evidence" value="ECO:0007669"/>
    <property type="project" value="TreeGrafter"/>
</dbReference>
<dbReference type="AlphaFoldDB" id="D1YVR1"/>
<reference evidence="7 8" key="2">
    <citation type="journal article" date="2008" name="Int. J. Syst. Evol. Microbiol.">
        <title>Methanocella paludicola gen. nov., sp. nov., a methane-producing archaeon, the first isolate of the lineage 'Rice Cluster I', and proposal of the new archaeal order Methanocellales ord. nov.</title>
        <authorList>
            <person name="Sakai S."/>
            <person name="Imachi H."/>
            <person name="Hanada S."/>
            <person name="Ohashi A."/>
            <person name="Harada H."/>
            <person name="Kamagata Y."/>
        </authorList>
    </citation>
    <scope>NUCLEOTIDE SEQUENCE [LARGE SCALE GENOMIC DNA]</scope>
    <source>
        <strain evidence="8">DSM 17711 / JCM 13418 / NBRC 101707 / SANAE</strain>
    </source>
</reference>
<dbReference type="eggNOG" id="arCOG00312">
    <property type="taxonomic scope" value="Archaea"/>
</dbReference>
<reference evidence="8" key="3">
    <citation type="journal article" date="2011" name="PLoS ONE">
        <title>Genome sequence of a mesophilic hydrogenotrophic methanogen Methanocella paludicola, the first cultivated representative of the order Methanocellales.</title>
        <authorList>
            <person name="Sakai S."/>
            <person name="Takaki Y."/>
            <person name="Shimamura S."/>
            <person name="Sekine M."/>
            <person name="Tajima T."/>
            <person name="Kosugi H."/>
            <person name="Ichikawa N."/>
            <person name="Tasumi E."/>
            <person name="Hiraki A.T."/>
            <person name="Shimizu A."/>
            <person name="Kato Y."/>
            <person name="Nishiko R."/>
            <person name="Mori K."/>
            <person name="Fujita N."/>
            <person name="Imachi H."/>
            <person name="Takai K."/>
        </authorList>
    </citation>
    <scope>NUCLEOTIDE SEQUENCE [LARGE SCALE GENOMIC DNA]</scope>
    <source>
        <strain evidence="8">DSM 17711 / JCM 13418 / NBRC 101707 / SANAE</strain>
    </source>
</reference>
<dbReference type="GO" id="GO:0045454">
    <property type="term" value="P:cell redox homeostasis"/>
    <property type="evidence" value="ECO:0007669"/>
    <property type="project" value="TreeGrafter"/>
</dbReference>
<sequence>MVNKGNGQQAHGLKINERLPALEADAYYKNNITRINLSDYQGKWLVFIFYPADFTFVCPTELEEMASLYKNFTEQGAEVFSVSRDTPYVHKAWHDSDPRINKVEYPMLSDTTGELCKAFGTYNESNGLSQRASFIFDPDGNLKAMEIHDDGFGRNTRELLRELEALKFVRENKGKVCPAGWKPGDEAIQP</sequence>
<dbReference type="InterPro" id="IPR013766">
    <property type="entry name" value="Thioredoxin_domain"/>
</dbReference>
<dbReference type="InterPro" id="IPR000866">
    <property type="entry name" value="AhpC/TSA"/>
</dbReference>
<dbReference type="InterPro" id="IPR024706">
    <property type="entry name" value="Peroxiredoxin_AhpC-typ"/>
</dbReference>
<dbReference type="CDD" id="cd03015">
    <property type="entry name" value="PRX_Typ2cys"/>
    <property type="match status" value="1"/>
</dbReference>
<evidence type="ECO:0000259" key="6">
    <source>
        <dbReference type="PROSITE" id="PS51352"/>
    </source>
</evidence>
<feature type="domain" description="Thioredoxin" evidence="6">
    <location>
        <begin position="13"/>
        <end position="168"/>
    </location>
</feature>
<dbReference type="Gene3D" id="3.40.30.10">
    <property type="entry name" value="Glutaredoxin"/>
    <property type="match status" value="1"/>
</dbReference>
<dbReference type="KEGG" id="mpd:MCP_0461"/>
<dbReference type="Pfam" id="PF10417">
    <property type="entry name" value="1-cysPrx_C"/>
    <property type="match status" value="1"/>
</dbReference>
<dbReference type="PANTHER" id="PTHR10681:SF121">
    <property type="entry name" value="ALKYL HYDROPEROXIDE REDUCTASE C"/>
    <property type="match status" value="1"/>
</dbReference>
<dbReference type="STRING" id="304371.MCP_0461"/>
<evidence type="ECO:0000256" key="2">
    <source>
        <dbReference type="ARBA" id="ARBA00022862"/>
    </source>
</evidence>
<dbReference type="GeneID" id="8682658"/>
<dbReference type="RefSeq" id="WP_012899213.1">
    <property type="nucleotide sequence ID" value="NC_013665.1"/>
</dbReference>
<evidence type="ECO:0000256" key="5">
    <source>
        <dbReference type="PIRSR" id="PIRSR000239-1"/>
    </source>
</evidence>
<keyword evidence="1" id="KW-0575">Peroxidase</keyword>
<dbReference type="PANTHER" id="PTHR10681">
    <property type="entry name" value="THIOREDOXIN PEROXIDASE"/>
    <property type="match status" value="1"/>
</dbReference>
<keyword evidence="8" id="KW-1185">Reference proteome</keyword>
<keyword evidence="3" id="KW-0560">Oxidoreductase</keyword>
<gene>
    <name evidence="7" type="ordered locus">MCP_0461</name>
</gene>
<dbReference type="InterPro" id="IPR019479">
    <property type="entry name" value="Peroxiredoxin_C"/>
</dbReference>
<name>D1YVR1_METPS</name>
<dbReference type="InterPro" id="IPR036249">
    <property type="entry name" value="Thioredoxin-like_sf"/>
</dbReference>
<dbReference type="InParanoid" id="D1YVR1"/>
<keyword evidence="2" id="KW-0049">Antioxidant</keyword>
<dbReference type="EMBL" id="AP011532">
    <property type="protein sequence ID" value="BAI60533.1"/>
    <property type="molecule type" value="Genomic_DNA"/>
</dbReference>
<dbReference type="InterPro" id="IPR050217">
    <property type="entry name" value="Peroxiredoxin"/>
</dbReference>
<accession>D1YVR1</accession>
<organism evidence="7 8">
    <name type="scientific">Methanocella paludicola (strain DSM 17711 / JCM 13418 / NBRC 101707 / SANAE)</name>
    <dbReference type="NCBI Taxonomy" id="304371"/>
    <lineage>
        <taxon>Archaea</taxon>
        <taxon>Methanobacteriati</taxon>
        <taxon>Methanobacteriota</taxon>
        <taxon>Stenosarchaea group</taxon>
        <taxon>Methanomicrobia</taxon>
        <taxon>Methanocellales</taxon>
        <taxon>Methanocellaceae</taxon>
        <taxon>Methanocella</taxon>
    </lineage>
</organism>
<evidence type="ECO:0000256" key="3">
    <source>
        <dbReference type="ARBA" id="ARBA00023002"/>
    </source>
</evidence>
<dbReference type="GO" id="GO:0033554">
    <property type="term" value="P:cellular response to stress"/>
    <property type="evidence" value="ECO:0007669"/>
    <property type="project" value="TreeGrafter"/>
</dbReference>
<evidence type="ECO:0000256" key="4">
    <source>
        <dbReference type="ARBA" id="ARBA00023284"/>
    </source>
</evidence>
<dbReference type="GO" id="GO:0006979">
    <property type="term" value="P:response to oxidative stress"/>
    <property type="evidence" value="ECO:0007669"/>
    <property type="project" value="TreeGrafter"/>
</dbReference>
<dbReference type="PROSITE" id="PS51352">
    <property type="entry name" value="THIOREDOXIN_2"/>
    <property type="match status" value="1"/>
</dbReference>
<evidence type="ECO:0000313" key="7">
    <source>
        <dbReference type="EMBL" id="BAI60533.1"/>
    </source>
</evidence>
<feature type="active site" description="Cysteine sulfenic acid (-SOH) intermediate; for peroxidase activity" evidence="5">
    <location>
        <position position="58"/>
    </location>
</feature>
<dbReference type="SUPFAM" id="SSF52833">
    <property type="entry name" value="Thioredoxin-like"/>
    <property type="match status" value="1"/>
</dbReference>
<evidence type="ECO:0000313" key="8">
    <source>
        <dbReference type="Proteomes" id="UP000001882"/>
    </source>
</evidence>
<dbReference type="PIRSF" id="PIRSF000239">
    <property type="entry name" value="AHPC"/>
    <property type="match status" value="1"/>
</dbReference>
<keyword evidence="4" id="KW-0676">Redox-active center</keyword>
<dbReference type="Pfam" id="PF00578">
    <property type="entry name" value="AhpC-TSA"/>
    <property type="match status" value="1"/>
</dbReference>
<proteinExistence type="predicted"/>